<keyword evidence="3" id="KW-1185">Reference proteome</keyword>
<proteinExistence type="predicted"/>
<dbReference type="GeneID" id="5428915"/>
<reference evidence="2 3" key="1">
    <citation type="journal article" date="2011" name="PLoS Genet.">
        <title>Genomic analysis of the necrotrophic fungal pathogens Sclerotinia sclerotiorum and Botrytis cinerea.</title>
        <authorList>
            <person name="Amselem J."/>
            <person name="Cuomo C.A."/>
            <person name="van Kan J.A."/>
            <person name="Viaud M."/>
            <person name="Benito E.P."/>
            <person name="Couloux A."/>
            <person name="Coutinho P.M."/>
            <person name="de Vries R.P."/>
            <person name="Dyer P.S."/>
            <person name="Fillinger S."/>
            <person name="Fournier E."/>
            <person name="Gout L."/>
            <person name="Hahn M."/>
            <person name="Kohn L."/>
            <person name="Lapalu N."/>
            <person name="Plummer K.M."/>
            <person name="Pradier J.M."/>
            <person name="Quevillon E."/>
            <person name="Sharon A."/>
            <person name="Simon A."/>
            <person name="ten Have A."/>
            <person name="Tudzynski B."/>
            <person name="Tudzynski P."/>
            <person name="Wincker P."/>
            <person name="Andrew M."/>
            <person name="Anthouard V."/>
            <person name="Beever R.E."/>
            <person name="Beffa R."/>
            <person name="Benoit I."/>
            <person name="Bouzid O."/>
            <person name="Brault B."/>
            <person name="Chen Z."/>
            <person name="Choquer M."/>
            <person name="Collemare J."/>
            <person name="Cotton P."/>
            <person name="Danchin E.G."/>
            <person name="Da Silva C."/>
            <person name="Gautier A."/>
            <person name="Giraud C."/>
            <person name="Giraud T."/>
            <person name="Gonzalez C."/>
            <person name="Grossetete S."/>
            <person name="Guldener U."/>
            <person name="Henrissat B."/>
            <person name="Howlett B.J."/>
            <person name="Kodira C."/>
            <person name="Kretschmer M."/>
            <person name="Lappartient A."/>
            <person name="Leroch M."/>
            <person name="Levis C."/>
            <person name="Mauceli E."/>
            <person name="Neuveglise C."/>
            <person name="Oeser B."/>
            <person name="Pearson M."/>
            <person name="Poulain J."/>
            <person name="Poussereau N."/>
            <person name="Quesneville H."/>
            <person name="Rascle C."/>
            <person name="Schumacher J."/>
            <person name="Segurens B."/>
            <person name="Sexton A."/>
            <person name="Silva E."/>
            <person name="Sirven C."/>
            <person name="Soanes D.M."/>
            <person name="Talbot N.J."/>
            <person name="Templeton M."/>
            <person name="Yandava C."/>
            <person name="Yarden O."/>
            <person name="Zeng Q."/>
            <person name="Rollins J.A."/>
            <person name="Lebrun M.H."/>
            <person name="Dickman M."/>
        </authorList>
    </citation>
    <scope>NUCLEOTIDE SEQUENCE [LARGE SCALE GENOMIC DNA]</scope>
    <source>
        <strain evidence="2 3">B05.10</strain>
    </source>
</reference>
<dbReference type="KEGG" id="bfu:BCIN_05g08100"/>
<feature type="transmembrane region" description="Helical" evidence="1">
    <location>
        <begin position="167"/>
        <end position="191"/>
    </location>
</feature>
<protein>
    <submittedName>
        <fullName evidence="2">Uncharacterized protein</fullName>
    </submittedName>
</protein>
<keyword evidence="1" id="KW-1133">Transmembrane helix</keyword>
<dbReference type="RefSeq" id="XP_024549024.1">
    <property type="nucleotide sequence ID" value="XM_024693239.1"/>
</dbReference>
<dbReference type="Proteomes" id="UP000001798">
    <property type="component" value="Chromosome 5"/>
</dbReference>
<keyword evidence="1" id="KW-0472">Membrane</keyword>
<dbReference type="VEuPathDB" id="FungiDB:Bcin05g08100"/>
<sequence>MKCLFKRLLSPTFQFFFFFPTQQNYFPIVWEVVITTSPSLQHFVFATLLLLLALYCLLTSALYHTLKIDCTIIKMSDDEFQQIHRILRPPRGNRRLESEVDDSEADDSEVATLAPNRLSVDFVTAHAAMVRLETAAKKSDIKSKVYRWRHFAVMLFELFNNSVQKTVLMILIGVLCYLLFSRGILVLDYYLDQREMVVVGAIWAGMLMLLFILMIWFRKQDMDT</sequence>
<organism evidence="2 3">
    <name type="scientific">Botryotinia fuckeliana (strain B05.10)</name>
    <name type="common">Noble rot fungus</name>
    <name type="synonym">Botrytis cinerea</name>
    <dbReference type="NCBI Taxonomy" id="332648"/>
    <lineage>
        <taxon>Eukaryota</taxon>
        <taxon>Fungi</taxon>
        <taxon>Dikarya</taxon>
        <taxon>Ascomycota</taxon>
        <taxon>Pezizomycotina</taxon>
        <taxon>Leotiomycetes</taxon>
        <taxon>Helotiales</taxon>
        <taxon>Sclerotiniaceae</taxon>
        <taxon>Botrytis</taxon>
    </lineage>
</organism>
<feature type="transmembrane region" description="Helical" evidence="1">
    <location>
        <begin position="39"/>
        <end position="58"/>
    </location>
</feature>
<feature type="transmembrane region" description="Helical" evidence="1">
    <location>
        <begin position="197"/>
        <end position="217"/>
    </location>
</feature>
<reference evidence="2 3" key="3">
    <citation type="journal article" date="2017" name="Mol. Plant Pathol.">
        <title>A gapless genome sequence of the fungus Botrytis cinerea.</title>
        <authorList>
            <person name="Van Kan J.A."/>
            <person name="Stassen J.H."/>
            <person name="Mosbach A."/>
            <person name="Van Der Lee T.A."/>
            <person name="Faino L."/>
            <person name="Farmer A.D."/>
            <person name="Papasotiriou D.G."/>
            <person name="Zhou S."/>
            <person name="Seidl M.F."/>
            <person name="Cottam E."/>
            <person name="Edel D."/>
            <person name="Hahn M."/>
            <person name="Schwartz D.C."/>
            <person name="Dietrich R.A."/>
            <person name="Widdison S."/>
            <person name="Scalliet G."/>
        </authorList>
    </citation>
    <scope>NUCLEOTIDE SEQUENCE [LARGE SCALE GENOMIC DNA]</scope>
    <source>
        <strain evidence="2 3">B05.10</strain>
    </source>
</reference>
<dbReference type="EMBL" id="CP009809">
    <property type="protein sequence ID" value="ATZ50460.1"/>
    <property type="molecule type" value="Genomic_DNA"/>
</dbReference>
<reference evidence="2 3" key="2">
    <citation type="journal article" date="2012" name="Eukaryot. Cell">
        <title>Genome update of Botrytis cinerea strains B05.10 and T4.</title>
        <authorList>
            <person name="Staats M."/>
            <person name="van Kan J.A."/>
        </authorList>
    </citation>
    <scope>NUCLEOTIDE SEQUENCE [LARGE SCALE GENOMIC DNA]</scope>
    <source>
        <strain evidence="2 3">B05.10</strain>
    </source>
</reference>
<name>A0A384JIT3_BOTFB</name>
<gene>
    <name evidence="2" type="ORF">BCIN_05g08100</name>
</gene>
<evidence type="ECO:0000313" key="3">
    <source>
        <dbReference type="Proteomes" id="UP000001798"/>
    </source>
</evidence>
<evidence type="ECO:0000256" key="1">
    <source>
        <dbReference type="SAM" id="Phobius"/>
    </source>
</evidence>
<evidence type="ECO:0000313" key="2">
    <source>
        <dbReference type="EMBL" id="ATZ50460.1"/>
    </source>
</evidence>
<dbReference type="OrthoDB" id="3560858at2759"/>
<accession>A0A384JIT3</accession>
<keyword evidence="1" id="KW-0812">Transmembrane</keyword>
<dbReference type="AlphaFoldDB" id="A0A384JIT3"/>